<dbReference type="SMART" id="SM00173">
    <property type="entry name" value="RAS"/>
    <property type="match status" value="1"/>
</dbReference>
<gene>
    <name evidence="2" type="ORF">LCGC14_1304250</name>
</gene>
<name>A0A0F9N5E6_9ZZZZ</name>
<dbReference type="PROSITE" id="PS51421">
    <property type="entry name" value="RAS"/>
    <property type="match status" value="1"/>
</dbReference>
<dbReference type="InterPro" id="IPR001806">
    <property type="entry name" value="Small_GTPase"/>
</dbReference>
<dbReference type="PRINTS" id="PR00449">
    <property type="entry name" value="RASTRNSFRMNG"/>
</dbReference>
<evidence type="ECO:0000313" key="2">
    <source>
        <dbReference type="EMBL" id="KKM83940.1"/>
    </source>
</evidence>
<keyword evidence="1" id="KW-0547">Nucleotide-binding</keyword>
<dbReference type="NCBIfam" id="TIGR00231">
    <property type="entry name" value="small_GTP"/>
    <property type="match status" value="1"/>
</dbReference>
<dbReference type="GO" id="GO:0005525">
    <property type="term" value="F:GTP binding"/>
    <property type="evidence" value="ECO:0007669"/>
    <property type="project" value="InterPro"/>
</dbReference>
<dbReference type="SMART" id="SM00176">
    <property type="entry name" value="RAN"/>
    <property type="match status" value="1"/>
</dbReference>
<proteinExistence type="predicted"/>
<dbReference type="FunFam" id="3.40.50.300:FF:001329">
    <property type="entry name" value="Small GTP-binding protein, putative"/>
    <property type="match status" value="1"/>
</dbReference>
<dbReference type="SUPFAM" id="SSF52540">
    <property type="entry name" value="P-loop containing nucleoside triphosphate hydrolases"/>
    <property type="match status" value="1"/>
</dbReference>
<dbReference type="Pfam" id="PF00071">
    <property type="entry name" value="Ras"/>
    <property type="match status" value="1"/>
</dbReference>
<evidence type="ECO:0000256" key="1">
    <source>
        <dbReference type="ARBA" id="ARBA00022741"/>
    </source>
</evidence>
<dbReference type="PROSITE" id="PS51420">
    <property type="entry name" value="RHO"/>
    <property type="match status" value="1"/>
</dbReference>
<dbReference type="PANTHER" id="PTHR47978">
    <property type="match status" value="1"/>
</dbReference>
<dbReference type="AlphaFoldDB" id="A0A0F9N5E6"/>
<organism evidence="2">
    <name type="scientific">marine sediment metagenome</name>
    <dbReference type="NCBI Taxonomy" id="412755"/>
    <lineage>
        <taxon>unclassified sequences</taxon>
        <taxon>metagenomes</taxon>
        <taxon>ecological metagenomes</taxon>
    </lineage>
</organism>
<dbReference type="SMART" id="SM00175">
    <property type="entry name" value="RAB"/>
    <property type="match status" value="1"/>
</dbReference>
<dbReference type="EMBL" id="LAZR01007641">
    <property type="protein sequence ID" value="KKM83940.1"/>
    <property type="molecule type" value="Genomic_DNA"/>
</dbReference>
<dbReference type="CDD" id="cd00154">
    <property type="entry name" value="Rab"/>
    <property type="match status" value="1"/>
</dbReference>
<reference evidence="2" key="1">
    <citation type="journal article" date="2015" name="Nature">
        <title>Complex archaea that bridge the gap between prokaryotes and eukaryotes.</title>
        <authorList>
            <person name="Spang A."/>
            <person name="Saw J.H."/>
            <person name="Jorgensen S.L."/>
            <person name="Zaremba-Niedzwiedzka K."/>
            <person name="Martijn J."/>
            <person name="Lind A.E."/>
            <person name="van Eijk R."/>
            <person name="Schleper C."/>
            <person name="Guy L."/>
            <person name="Ettema T.J."/>
        </authorList>
    </citation>
    <scope>NUCLEOTIDE SEQUENCE</scope>
</reference>
<sequence>MSHYDFTFKILLLGDASVGKTSFTKRYCYNIFNPSERLTIGVDFHVKTIEINNKKIKLQIWDVGGEERFRFLLPTYCLGSNAAFLLYDITRPSTLDNISEWMTIVRQKGGTIPIMLVGSKNDLSKSSRQVPRDYGIQIAEKNNMASFVEISAKENVNVDEAFKVLTDLTLEKINNR</sequence>
<dbReference type="InterPro" id="IPR027417">
    <property type="entry name" value="P-loop_NTPase"/>
</dbReference>
<dbReference type="GO" id="GO:0003924">
    <property type="term" value="F:GTPase activity"/>
    <property type="evidence" value="ECO:0007669"/>
    <property type="project" value="InterPro"/>
</dbReference>
<dbReference type="Gene3D" id="3.40.50.300">
    <property type="entry name" value="P-loop containing nucleotide triphosphate hydrolases"/>
    <property type="match status" value="1"/>
</dbReference>
<dbReference type="PROSITE" id="PS51419">
    <property type="entry name" value="RAB"/>
    <property type="match status" value="1"/>
</dbReference>
<comment type="caution">
    <text evidence="2">The sequence shown here is derived from an EMBL/GenBank/DDBJ whole genome shotgun (WGS) entry which is preliminary data.</text>
</comment>
<dbReference type="SMART" id="SM00174">
    <property type="entry name" value="RHO"/>
    <property type="match status" value="1"/>
</dbReference>
<protein>
    <recommendedName>
        <fullName evidence="3">GTP-binding protein</fullName>
    </recommendedName>
</protein>
<accession>A0A0F9N5E6</accession>
<dbReference type="InterPro" id="IPR005225">
    <property type="entry name" value="Small_GTP-bd"/>
</dbReference>
<evidence type="ECO:0008006" key="3">
    <source>
        <dbReference type="Google" id="ProtNLM"/>
    </source>
</evidence>